<protein>
    <recommendedName>
        <fullName evidence="7">Xylanolytic transcriptional activator regulatory domain-containing protein</fullName>
    </recommendedName>
</protein>
<accession>A0AAE8N793</accession>
<reference evidence="8" key="1">
    <citation type="submission" date="2018-03" db="EMBL/GenBank/DDBJ databases">
        <authorList>
            <person name="Guldener U."/>
        </authorList>
    </citation>
    <scope>NUCLEOTIDE SEQUENCE</scope>
</reference>
<keyword evidence="5" id="KW-0539">Nucleus</keyword>
<gene>
    <name evidence="8" type="ORF">DNG_09663</name>
</gene>
<evidence type="ECO:0000256" key="1">
    <source>
        <dbReference type="ARBA" id="ARBA00004123"/>
    </source>
</evidence>
<evidence type="ECO:0000313" key="9">
    <source>
        <dbReference type="Proteomes" id="UP001187682"/>
    </source>
</evidence>
<keyword evidence="4" id="KW-0804">Transcription</keyword>
<feature type="domain" description="Xylanolytic transcriptional activator regulatory" evidence="7">
    <location>
        <begin position="1"/>
        <end position="104"/>
    </location>
</feature>
<keyword evidence="3" id="KW-0805">Transcription regulation</keyword>
<dbReference type="AlphaFoldDB" id="A0AAE8N793"/>
<dbReference type="GO" id="GO:0006351">
    <property type="term" value="P:DNA-templated transcription"/>
    <property type="evidence" value="ECO:0007669"/>
    <property type="project" value="InterPro"/>
</dbReference>
<name>A0AAE8N793_9PEZI</name>
<dbReference type="EMBL" id="ONZQ02000018">
    <property type="protein sequence ID" value="SPO06969.1"/>
    <property type="molecule type" value="Genomic_DNA"/>
</dbReference>
<evidence type="ECO:0000256" key="2">
    <source>
        <dbReference type="ARBA" id="ARBA00022723"/>
    </source>
</evidence>
<dbReference type="Proteomes" id="UP001187682">
    <property type="component" value="Unassembled WGS sequence"/>
</dbReference>
<dbReference type="InterPro" id="IPR007219">
    <property type="entry name" value="XnlR_reg_dom"/>
</dbReference>
<dbReference type="PANTHER" id="PTHR47338">
    <property type="entry name" value="ZN(II)2CYS6 TRANSCRIPTION FACTOR (EUROFUNG)-RELATED"/>
    <property type="match status" value="1"/>
</dbReference>
<dbReference type="Pfam" id="PF04082">
    <property type="entry name" value="Fungal_trans"/>
    <property type="match status" value="1"/>
</dbReference>
<organism evidence="8 9">
    <name type="scientific">Cephalotrichum gorgonifer</name>
    <dbReference type="NCBI Taxonomy" id="2041049"/>
    <lineage>
        <taxon>Eukaryota</taxon>
        <taxon>Fungi</taxon>
        <taxon>Dikarya</taxon>
        <taxon>Ascomycota</taxon>
        <taxon>Pezizomycotina</taxon>
        <taxon>Sordariomycetes</taxon>
        <taxon>Hypocreomycetidae</taxon>
        <taxon>Microascales</taxon>
        <taxon>Microascaceae</taxon>
        <taxon>Cephalotrichum</taxon>
    </lineage>
</organism>
<evidence type="ECO:0000256" key="4">
    <source>
        <dbReference type="ARBA" id="ARBA00023163"/>
    </source>
</evidence>
<evidence type="ECO:0000256" key="3">
    <source>
        <dbReference type="ARBA" id="ARBA00023015"/>
    </source>
</evidence>
<feature type="region of interest" description="Disordered" evidence="6">
    <location>
        <begin position="324"/>
        <end position="347"/>
    </location>
</feature>
<dbReference type="GO" id="GO:0005634">
    <property type="term" value="C:nucleus"/>
    <property type="evidence" value="ECO:0007669"/>
    <property type="project" value="UniProtKB-SubCell"/>
</dbReference>
<dbReference type="GO" id="GO:0008270">
    <property type="term" value="F:zinc ion binding"/>
    <property type="evidence" value="ECO:0007669"/>
    <property type="project" value="InterPro"/>
</dbReference>
<evidence type="ECO:0000256" key="5">
    <source>
        <dbReference type="ARBA" id="ARBA00023242"/>
    </source>
</evidence>
<dbReference type="CDD" id="cd12148">
    <property type="entry name" value="fungal_TF_MHR"/>
    <property type="match status" value="1"/>
</dbReference>
<sequence length="420" mass="47566">MAEVMRLNKDFHQKHSPKDQEIRRRTFWACVLFDRALAYFLAKHRTIDLDNIGIPLPDSDLSLLYQEPTRGVTLDDLASYARPSDLGLSPYLIKTVCLWSNLADFAVYSRRRLDKFPPTDPRSIIFIRHSAMQTWVDSLNPSLRWNLGIFKTHCALGQERSFVAMHFLIRSSACVAHQCYLPHLAMYTHLVDLVDAAGWSYLHRDQSMVDICVSNALEIGAMLSSLMDPEQVNDRSSLQTIWVASSLLIAANTFLWLRYAQDEGYRDEEIQHKAQTYFCLIEQLVSSWSSEWKAAKQWLMALKVMHALYKAAYLGEVHEHILSPGSSNSPAADSDEDPADDFRPQPGDGYPALMSLPNLQACIKFTTGDTSARFIDIQSVWLQLSGGWPYGFTTPECLMEQTGEVQIDYAALDNTGLADL</sequence>
<comment type="subcellular location">
    <subcellularLocation>
        <location evidence="1">Nucleus</location>
    </subcellularLocation>
</comment>
<keyword evidence="2" id="KW-0479">Metal-binding</keyword>
<dbReference type="InterPro" id="IPR050815">
    <property type="entry name" value="TF_fung"/>
</dbReference>
<comment type="caution">
    <text evidence="8">The sequence shown here is derived from an EMBL/GenBank/DDBJ whole genome shotgun (WGS) entry which is preliminary data.</text>
</comment>
<dbReference type="PANTHER" id="PTHR47338:SF5">
    <property type="entry name" value="ZN(II)2CYS6 TRANSCRIPTION FACTOR (EUROFUNG)"/>
    <property type="match status" value="1"/>
</dbReference>
<dbReference type="GO" id="GO:0000981">
    <property type="term" value="F:DNA-binding transcription factor activity, RNA polymerase II-specific"/>
    <property type="evidence" value="ECO:0007669"/>
    <property type="project" value="InterPro"/>
</dbReference>
<evidence type="ECO:0000256" key="6">
    <source>
        <dbReference type="SAM" id="MobiDB-lite"/>
    </source>
</evidence>
<proteinExistence type="predicted"/>
<keyword evidence="9" id="KW-1185">Reference proteome</keyword>
<evidence type="ECO:0000259" key="7">
    <source>
        <dbReference type="Pfam" id="PF04082"/>
    </source>
</evidence>
<dbReference type="GO" id="GO:0003677">
    <property type="term" value="F:DNA binding"/>
    <property type="evidence" value="ECO:0007669"/>
    <property type="project" value="InterPro"/>
</dbReference>
<evidence type="ECO:0000313" key="8">
    <source>
        <dbReference type="EMBL" id="SPO06969.1"/>
    </source>
</evidence>